<feature type="compositionally biased region" description="Basic and acidic residues" evidence="1">
    <location>
        <begin position="30"/>
        <end position="46"/>
    </location>
</feature>
<keyword evidence="3" id="KW-1185">Reference proteome</keyword>
<dbReference type="EMBL" id="QOIL01000004">
    <property type="protein sequence ID" value="RCG31725.1"/>
    <property type="molecule type" value="Genomic_DNA"/>
</dbReference>
<accession>A0A367FQ40</accession>
<dbReference type="Proteomes" id="UP000253094">
    <property type="component" value="Unassembled WGS sequence"/>
</dbReference>
<comment type="caution">
    <text evidence="2">The sequence shown here is derived from an EMBL/GenBank/DDBJ whole genome shotgun (WGS) entry which is preliminary data.</text>
</comment>
<proteinExistence type="predicted"/>
<dbReference type="AlphaFoldDB" id="A0A367FQ40"/>
<feature type="region of interest" description="Disordered" evidence="1">
    <location>
        <begin position="25"/>
        <end position="46"/>
    </location>
</feature>
<gene>
    <name evidence="2" type="ORF">DQ384_09285</name>
</gene>
<reference evidence="2 3" key="1">
    <citation type="submission" date="2018-06" db="EMBL/GenBank/DDBJ databases">
        <title>Sphaerisporangium craniellae sp. nov., isolated from a marine sponge in the South China Sea.</title>
        <authorList>
            <person name="Li L."/>
        </authorList>
    </citation>
    <scope>NUCLEOTIDE SEQUENCE [LARGE SCALE GENOMIC DNA]</scope>
    <source>
        <strain evidence="2 3">CCTCC AA 208026</strain>
    </source>
</reference>
<evidence type="ECO:0000313" key="3">
    <source>
        <dbReference type="Proteomes" id="UP000253094"/>
    </source>
</evidence>
<organism evidence="2 3">
    <name type="scientific">Sphaerisporangium album</name>
    <dbReference type="NCBI Taxonomy" id="509200"/>
    <lineage>
        <taxon>Bacteria</taxon>
        <taxon>Bacillati</taxon>
        <taxon>Actinomycetota</taxon>
        <taxon>Actinomycetes</taxon>
        <taxon>Streptosporangiales</taxon>
        <taxon>Streptosporangiaceae</taxon>
        <taxon>Sphaerisporangium</taxon>
    </lineage>
</organism>
<dbReference type="OrthoDB" id="4529782at2"/>
<protein>
    <submittedName>
        <fullName evidence="2">Integrase</fullName>
    </submittedName>
</protein>
<name>A0A367FQ40_9ACTN</name>
<evidence type="ECO:0000313" key="2">
    <source>
        <dbReference type="EMBL" id="RCG31725.1"/>
    </source>
</evidence>
<evidence type="ECO:0000256" key="1">
    <source>
        <dbReference type="SAM" id="MobiDB-lite"/>
    </source>
</evidence>
<sequence length="46" mass="4925">MGHSTTRAALIYLTTGSEREKLIAEGMGKPAEEIMGRSEDREGSGT</sequence>